<dbReference type="OrthoDB" id="9811174at2"/>
<dbReference type="InterPro" id="IPR000551">
    <property type="entry name" value="MerR-type_HTH_dom"/>
</dbReference>
<dbReference type="PROSITE" id="PS50937">
    <property type="entry name" value="HTH_MERR_2"/>
    <property type="match status" value="1"/>
</dbReference>
<name>A0A1M5ZSZ5_9FIRM</name>
<dbReference type="SMART" id="SM00422">
    <property type="entry name" value="HTH_MERR"/>
    <property type="match status" value="1"/>
</dbReference>
<dbReference type="SUPFAM" id="SSF46955">
    <property type="entry name" value="Putative DNA-binding domain"/>
    <property type="match status" value="1"/>
</dbReference>
<dbReference type="InterPro" id="IPR047057">
    <property type="entry name" value="MerR_fam"/>
</dbReference>
<keyword evidence="5" id="KW-1185">Reference proteome</keyword>
<dbReference type="PANTHER" id="PTHR30204:SF98">
    <property type="entry name" value="HTH-TYPE TRANSCRIPTIONAL REGULATOR ADHR"/>
    <property type="match status" value="1"/>
</dbReference>
<dbReference type="PANTHER" id="PTHR30204">
    <property type="entry name" value="REDOX-CYCLING DRUG-SENSING TRANSCRIPTIONAL ACTIVATOR SOXR"/>
    <property type="match status" value="1"/>
</dbReference>
<keyword evidence="1 4" id="KW-0238">DNA-binding</keyword>
<evidence type="ECO:0000256" key="2">
    <source>
        <dbReference type="SAM" id="Coils"/>
    </source>
</evidence>
<dbReference type="CDD" id="cd01109">
    <property type="entry name" value="HTH_YyaN"/>
    <property type="match status" value="1"/>
</dbReference>
<dbReference type="AlphaFoldDB" id="A0A1M5ZSZ5"/>
<evidence type="ECO:0000313" key="5">
    <source>
        <dbReference type="Proteomes" id="UP000183954"/>
    </source>
</evidence>
<dbReference type="InterPro" id="IPR009061">
    <property type="entry name" value="DNA-bd_dom_put_sf"/>
</dbReference>
<dbReference type="EMBL" id="FQXJ01000014">
    <property type="protein sequence ID" value="SHI27229.1"/>
    <property type="molecule type" value="Genomic_DNA"/>
</dbReference>
<dbReference type="GO" id="GO:0003677">
    <property type="term" value="F:DNA binding"/>
    <property type="evidence" value="ECO:0007669"/>
    <property type="project" value="UniProtKB-KW"/>
</dbReference>
<feature type="domain" description="HTH merR-type" evidence="3">
    <location>
        <begin position="1"/>
        <end position="69"/>
    </location>
</feature>
<accession>A0A1M5ZSZ5</accession>
<evidence type="ECO:0000256" key="1">
    <source>
        <dbReference type="ARBA" id="ARBA00023125"/>
    </source>
</evidence>
<dbReference type="RefSeq" id="WP_073031121.1">
    <property type="nucleotide sequence ID" value="NZ_FQXJ01000014.1"/>
</dbReference>
<gene>
    <name evidence="4" type="ORF">SAMN02746098_03636</name>
</gene>
<dbReference type="Pfam" id="PF13411">
    <property type="entry name" value="MerR_1"/>
    <property type="match status" value="1"/>
</dbReference>
<feature type="coiled-coil region" evidence="2">
    <location>
        <begin position="81"/>
        <end position="108"/>
    </location>
</feature>
<organism evidence="4 5">
    <name type="scientific">Desulfosporosinus lacus DSM 15449</name>
    <dbReference type="NCBI Taxonomy" id="1121420"/>
    <lineage>
        <taxon>Bacteria</taxon>
        <taxon>Bacillati</taxon>
        <taxon>Bacillota</taxon>
        <taxon>Clostridia</taxon>
        <taxon>Eubacteriales</taxon>
        <taxon>Desulfitobacteriaceae</taxon>
        <taxon>Desulfosporosinus</taxon>
    </lineage>
</organism>
<evidence type="ECO:0000313" key="4">
    <source>
        <dbReference type="EMBL" id="SHI27229.1"/>
    </source>
</evidence>
<protein>
    <submittedName>
        <fullName evidence="4">DNA-binding transcriptional regulator, MerR family</fullName>
    </submittedName>
</protein>
<keyword evidence="2" id="KW-0175">Coiled coil</keyword>
<dbReference type="GO" id="GO:0003700">
    <property type="term" value="F:DNA-binding transcription factor activity"/>
    <property type="evidence" value="ECO:0007669"/>
    <property type="project" value="InterPro"/>
</dbReference>
<dbReference type="Proteomes" id="UP000183954">
    <property type="component" value="Unassembled WGS sequence"/>
</dbReference>
<dbReference type="STRING" id="1121420.SAMN02746098_03636"/>
<proteinExistence type="predicted"/>
<sequence>MNIAVVSKKFDLSQDTLRYYERVGMIPPVNRTPSGIRDYTEENCKWVELAKCMRSAGLPVEVMIEYLKLTQQGDETIPARRELLLEQREQLLAQKAAIESTLDRLNFKIERYEIAMETGVLSWDREEV</sequence>
<dbReference type="Gene3D" id="1.10.1660.10">
    <property type="match status" value="1"/>
</dbReference>
<evidence type="ECO:0000259" key="3">
    <source>
        <dbReference type="PROSITE" id="PS50937"/>
    </source>
</evidence>
<reference evidence="5" key="1">
    <citation type="submission" date="2016-11" db="EMBL/GenBank/DDBJ databases">
        <authorList>
            <person name="Varghese N."/>
            <person name="Submissions S."/>
        </authorList>
    </citation>
    <scope>NUCLEOTIDE SEQUENCE [LARGE SCALE GENOMIC DNA]</scope>
    <source>
        <strain evidence="5">DSM 15449</strain>
    </source>
</reference>